<keyword evidence="3" id="KW-1185">Reference proteome</keyword>
<dbReference type="EMBL" id="MU129110">
    <property type="protein sequence ID" value="KAF9506448.1"/>
    <property type="molecule type" value="Genomic_DNA"/>
</dbReference>
<organism evidence="2 3">
    <name type="scientific">Hydnum rufescens UP504</name>
    <dbReference type="NCBI Taxonomy" id="1448309"/>
    <lineage>
        <taxon>Eukaryota</taxon>
        <taxon>Fungi</taxon>
        <taxon>Dikarya</taxon>
        <taxon>Basidiomycota</taxon>
        <taxon>Agaricomycotina</taxon>
        <taxon>Agaricomycetes</taxon>
        <taxon>Cantharellales</taxon>
        <taxon>Hydnaceae</taxon>
        <taxon>Hydnum</taxon>
    </lineage>
</organism>
<comment type="caution">
    <text evidence="2">The sequence shown here is derived from an EMBL/GenBank/DDBJ whole genome shotgun (WGS) entry which is preliminary data.</text>
</comment>
<protein>
    <submittedName>
        <fullName evidence="2">Uncharacterized protein</fullName>
    </submittedName>
</protein>
<reference evidence="2" key="1">
    <citation type="journal article" date="2020" name="Nat. Commun.">
        <title>Large-scale genome sequencing of mycorrhizal fungi provides insights into the early evolution of symbiotic traits.</title>
        <authorList>
            <person name="Miyauchi S."/>
            <person name="Kiss E."/>
            <person name="Kuo A."/>
            <person name="Drula E."/>
            <person name="Kohler A."/>
            <person name="Sanchez-Garcia M."/>
            <person name="Morin E."/>
            <person name="Andreopoulos B."/>
            <person name="Barry K.W."/>
            <person name="Bonito G."/>
            <person name="Buee M."/>
            <person name="Carver A."/>
            <person name="Chen C."/>
            <person name="Cichocki N."/>
            <person name="Clum A."/>
            <person name="Culley D."/>
            <person name="Crous P.W."/>
            <person name="Fauchery L."/>
            <person name="Girlanda M."/>
            <person name="Hayes R.D."/>
            <person name="Keri Z."/>
            <person name="LaButti K."/>
            <person name="Lipzen A."/>
            <person name="Lombard V."/>
            <person name="Magnuson J."/>
            <person name="Maillard F."/>
            <person name="Murat C."/>
            <person name="Nolan M."/>
            <person name="Ohm R.A."/>
            <person name="Pangilinan J."/>
            <person name="Pereira M.F."/>
            <person name="Perotto S."/>
            <person name="Peter M."/>
            <person name="Pfister S."/>
            <person name="Riley R."/>
            <person name="Sitrit Y."/>
            <person name="Stielow J.B."/>
            <person name="Szollosi G."/>
            <person name="Zifcakova L."/>
            <person name="Stursova M."/>
            <person name="Spatafora J.W."/>
            <person name="Tedersoo L."/>
            <person name="Vaario L.M."/>
            <person name="Yamada A."/>
            <person name="Yan M."/>
            <person name="Wang P."/>
            <person name="Xu J."/>
            <person name="Bruns T."/>
            <person name="Baldrian P."/>
            <person name="Vilgalys R."/>
            <person name="Dunand C."/>
            <person name="Henrissat B."/>
            <person name="Grigoriev I.V."/>
            <person name="Hibbett D."/>
            <person name="Nagy L.G."/>
            <person name="Martin F.M."/>
        </authorList>
    </citation>
    <scope>NUCLEOTIDE SEQUENCE</scope>
    <source>
        <strain evidence="2">UP504</strain>
    </source>
</reference>
<evidence type="ECO:0000256" key="1">
    <source>
        <dbReference type="SAM" id="MobiDB-lite"/>
    </source>
</evidence>
<gene>
    <name evidence="2" type="ORF">BS47DRAFT_1352715</name>
</gene>
<evidence type="ECO:0000313" key="3">
    <source>
        <dbReference type="Proteomes" id="UP000886523"/>
    </source>
</evidence>
<sequence>NKERVREMKRRIKKWTNKRGVRDSFLDLSGYCDEIPDPNGAAVNRSSAASGDGVFASASGITLPPGPPSTHGPLPIPGENGIISTDHRPPSILTLDRSHPTVFPYPNRSSPPPIQDHAHGPTHPPSIPATDNRTQSYVFRAEGPNTLLGESVPRKWRTWGPSCPRALYPPNFVSLLHHNARHVSFATFLPSFPPQPHLRSPVSFPPVSGAPHPSVHNPAYCRPESCPNAPVPSTSSTQEFSNALYTAFMTDLQNWRSAYR</sequence>
<proteinExistence type="predicted"/>
<evidence type="ECO:0000313" key="2">
    <source>
        <dbReference type="EMBL" id="KAF9506448.1"/>
    </source>
</evidence>
<name>A0A9P6AIJ1_9AGAM</name>
<dbReference type="Proteomes" id="UP000886523">
    <property type="component" value="Unassembled WGS sequence"/>
</dbReference>
<feature type="non-terminal residue" evidence="2">
    <location>
        <position position="1"/>
    </location>
</feature>
<feature type="region of interest" description="Disordered" evidence="1">
    <location>
        <begin position="81"/>
        <end position="131"/>
    </location>
</feature>
<accession>A0A9P6AIJ1</accession>
<dbReference type="AlphaFoldDB" id="A0A9P6AIJ1"/>